<dbReference type="InterPro" id="IPR050490">
    <property type="entry name" value="Bact_solute-bd_prot1"/>
</dbReference>
<evidence type="ECO:0000313" key="5">
    <source>
        <dbReference type="EMBL" id="TMI75809.1"/>
    </source>
</evidence>
<dbReference type="InterPro" id="IPR006059">
    <property type="entry name" value="SBP"/>
</dbReference>
<evidence type="ECO:0000256" key="2">
    <source>
        <dbReference type="ARBA" id="ARBA00022448"/>
    </source>
</evidence>
<protein>
    <submittedName>
        <fullName evidence="5">Extracellular solute-binding protein</fullName>
    </submittedName>
</protein>
<proteinExistence type="inferred from homology"/>
<dbReference type="AlphaFoldDB" id="A0A537IWW7"/>
<keyword evidence="3 4" id="KW-0732">Signal</keyword>
<comment type="similarity">
    <text evidence="1">Belongs to the bacterial solute-binding protein 1 family.</text>
</comment>
<reference evidence="5 6" key="1">
    <citation type="journal article" date="2019" name="Nat. Microbiol.">
        <title>Mediterranean grassland soil C-N compound turnover is dependent on rainfall and depth, and is mediated by genomically divergent microorganisms.</title>
        <authorList>
            <person name="Diamond S."/>
            <person name="Andeer P.F."/>
            <person name="Li Z."/>
            <person name="Crits-Christoph A."/>
            <person name="Burstein D."/>
            <person name="Anantharaman K."/>
            <person name="Lane K.R."/>
            <person name="Thomas B.C."/>
            <person name="Pan C."/>
            <person name="Northen T.R."/>
            <person name="Banfield J.F."/>
        </authorList>
    </citation>
    <scope>NUCLEOTIDE SEQUENCE [LARGE SCALE GENOMIC DNA]</scope>
    <source>
        <strain evidence="5">NP_8</strain>
    </source>
</reference>
<evidence type="ECO:0000256" key="3">
    <source>
        <dbReference type="ARBA" id="ARBA00022729"/>
    </source>
</evidence>
<feature type="signal peptide" evidence="4">
    <location>
        <begin position="1"/>
        <end position="24"/>
    </location>
</feature>
<dbReference type="Proteomes" id="UP000318834">
    <property type="component" value="Unassembled WGS sequence"/>
</dbReference>
<evidence type="ECO:0000256" key="4">
    <source>
        <dbReference type="SAM" id="SignalP"/>
    </source>
</evidence>
<dbReference type="EMBL" id="VBAP01000039">
    <property type="protein sequence ID" value="TMI75809.1"/>
    <property type="molecule type" value="Genomic_DNA"/>
</dbReference>
<comment type="caution">
    <text evidence="5">The sequence shown here is derived from an EMBL/GenBank/DDBJ whole genome shotgun (WGS) entry which is preliminary data.</text>
</comment>
<keyword evidence="2" id="KW-0813">Transport</keyword>
<organism evidence="5 6">
    <name type="scientific">Candidatus Segetimicrobium genomatis</name>
    <dbReference type="NCBI Taxonomy" id="2569760"/>
    <lineage>
        <taxon>Bacteria</taxon>
        <taxon>Bacillati</taxon>
        <taxon>Candidatus Sysuimicrobiota</taxon>
        <taxon>Candidatus Sysuimicrobiia</taxon>
        <taxon>Candidatus Sysuimicrobiales</taxon>
        <taxon>Candidatus Segetimicrobiaceae</taxon>
        <taxon>Candidatus Segetimicrobium</taxon>
    </lineage>
</organism>
<dbReference type="SUPFAM" id="SSF53850">
    <property type="entry name" value="Periplasmic binding protein-like II"/>
    <property type="match status" value="1"/>
</dbReference>
<sequence>MKTGRAKLAVLMLGILILTSTAIAGPGLPPKPAKLTMAVVAGGETKGLKAILPMWEREMGVKVELVEFPYPTLYEKLVTAFQANASTFDLLIADDPWMPKFGSEAWLVPLDSTFGYKRDNDIFPVVYDLGSWPPPRGPVPPGEGSKARHLYAITLVGNVEFFMYRKDLVSAPNTWGDVVANAKKVNEPSKPFYGFVIRGAKGNPVISEFTPVLLSFGARIFDNNWRVVLNSKAAIDALTFFTKTLKSYAPPGVANYDAAERAREIATGRAAQGFIWPAEITDIVENPSVSQVVGKLGYTLAPAGPGGKHAPLIGNWLLAIPKGSKNQRWAYEFILWATSARMQKPYAMGGGIPFRKSVLLDAQMNKTFPFFKAMADSLAAPPEWRPRTSEWFAVEAILGTHVNAALAGVETPDEAITKAAREIEQHMKEAGYYR</sequence>
<evidence type="ECO:0000313" key="6">
    <source>
        <dbReference type="Proteomes" id="UP000318834"/>
    </source>
</evidence>
<name>A0A537IWW7_9BACT</name>
<evidence type="ECO:0000256" key="1">
    <source>
        <dbReference type="ARBA" id="ARBA00008520"/>
    </source>
</evidence>
<dbReference type="PANTHER" id="PTHR43649:SF34">
    <property type="entry name" value="ABC TRANSPORTER PERIPLASMIC-BINDING PROTEIN YCJN-RELATED"/>
    <property type="match status" value="1"/>
</dbReference>
<dbReference type="Pfam" id="PF01547">
    <property type="entry name" value="SBP_bac_1"/>
    <property type="match status" value="1"/>
</dbReference>
<dbReference type="PANTHER" id="PTHR43649">
    <property type="entry name" value="ARABINOSE-BINDING PROTEIN-RELATED"/>
    <property type="match status" value="1"/>
</dbReference>
<feature type="chain" id="PRO_5021753555" evidence="4">
    <location>
        <begin position="25"/>
        <end position="434"/>
    </location>
</feature>
<gene>
    <name evidence="5" type="ORF">E6H05_05645</name>
</gene>
<accession>A0A537IWW7</accession>
<dbReference type="Gene3D" id="3.40.190.10">
    <property type="entry name" value="Periplasmic binding protein-like II"/>
    <property type="match status" value="2"/>
</dbReference>